<organism evidence="1 2">
    <name type="scientific">Vibrio tubiashii ATCC 19109</name>
    <dbReference type="NCBI Taxonomy" id="1051646"/>
    <lineage>
        <taxon>Bacteria</taxon>
        <taxon>Pseudomonadati</taxon>
        <taxon>Pseudomonadota</taxon>
        <taxon>Gammaproteobacteria</taxon>
        <taxon>Vibrionales</taxon>
        <taxon>Vibrionaceae</taxon>
        <taxon>Vibrio</taxon>
        <taxon>Vibrio oreintalis group</taxon>
    </lineage>
</organism>
<reference evidence="1 2" key="1">
    <citation type="journal article" date="2012" name="Int. J. Syst. Evol. Microbiol.">
        <title>Vibrio caribbeanicus sp. nov., isolated from the marine sponge Scleritoderma cyanea.</title>
        <authorList>
            <person name="Hoffmann M."/>
            <person name="Monday S.R."/>
            <person name="Allard M.W."/>
            <person name="Strain E.A."/>
            <person name="Whittaker P."/>
            <person name="Naum M."/>
            <person name="McCarthy P.J."/>
            <person name="Lopez J.V."/>
            <person name="Fischer M."/>
            <person name="Brown E.W."/>
        </authorList>
    </citation>
    <scope>NUCLEOTIDE SEQUENCE [LARGE SCALE GENOMIC DNA]</scope>
    <source>
        <strain evidence="1 2">ATCC 19109</strain>
    </source>
</reference>
<sequence>MVLSNLMGGSIQGRESGSEMLESWRAGELESWRAGELESWRAGELIYYIS</sequence>
<protein>
    <submittedName>
        <fullName evidence="1">Uncharacterized protein</fullName>
    </submittedName>
</protein>
<dbReference type="Proteomes" id="UP000003836">
    <property type="component" value="Unassembled WGS sequence"/>
</dbReference>
<comment type="caution">
    <text evidence="1">The sequence shown here is derived from an EMBL/GenBank/DDBJ whole genome shotgun (WGS) entry which is preliminary data.</text>
</comment>
<evidence type="ECO:0000313" key="1">
    <source>
        <dbReference type="EMBL" id="EGU59259.1"/>
    </source>
</evidence>
<evidence type="ECO:0000313" key="2">
    <source>
        <dbReference type="Proteomes" id="UP000003836"/>
    </source>
</evidence>
<accession>A0ABP2LSL3</accession>
<gene>
    <name evidence="1" type="ORF">VITU9109_26060</name>
</gene>
<dbReference type="EMBL" id="AFWI01000001">
    <property type="protein sequence ID" value="EGU59259.1"/>
    <property type="molecule type" value="Genomic_DNA"/>
</dbReference>
<name>A0ABP2LSL3_9VIBR</name>
<proteinExistence type="predicted"/>
<keyword evidence="2" id="KW-1185">Reference proteome</keyword>